<evidence type="ECO:0000313" key="2">
    <source>
        <dbReference type="EMBL" id="SEQ30506.1"/>
    </source>
</evidence>
<sequence length="218" mass="23674">MPLRDKAILEIGINGGDTTGEFHLQEDLTDTGDVAKQYLMSNRGQMIREAFDIGTDLLEDEVQNADLENRKGYHVDGGSGHYRESLSFAASKGDRWGDGSTDSNDPDDVSKTDATGCDPIAMKQVFEWFVTQSKSDSSGGTRLHIGEWTDGSFSSSAGAFGHAMPVAINESSVTKDPDKPSTIEGTVELTWTSVFPDVDIEGSFEDGLNEIAEYVQDF</sequence>
<gene>
    <name evidence="2" type="ORF">SAMN04489841_1413</name>
</gene>
<name>A0A1H9EXK8_9EURY</name>
<protein>
    <submittedName>
        <fullName evidence="2">Uncharacterized protein</fullName>
    </submittedName>
</protein>
<dbReference type="AlphaFoldDB" id="A0A1H9EXK8"/>
<evidence type="ECO:0000256" key="1">
    <source>
        <dbReference type="SAM" id="MobiDB-lite"/>
    </source>
</evidence>
<dbReference type="Proteomes" id="UP000199114">
    <property type="component" value="Unassembled WGS sequence"/>
</dbReference>
<feature type="region of interest" description="Disordered" evidence="1">
    <location>
        <begin position="93"/>
        <end position="115"/>
    </location>
</feature>
<keyword evidence="3" id="KW-1185">Reference proteome</keyword>
<accession>A0A1H9EXK8</accession>
<evidence type="ECO:0000313" key="3">
    <source>
        <dbReference type="Proteomes" id="UP000199114"/>
    </source>
</evidence>
<dbReference type="RefSeq" id="WP_090615458.1">
    <property type="nucleotide sequence ID" value="NZ_FOFD01000002.1"/>
</dbReference>
<proteinExistence type="predicted"/>
<dbReference type="OrthoDB" id="328054at2157"/>
<dbReference type="STRING" id="1186196.SAMN04489841_1413"/>
<organism evidence="2 3">
    <name type="scientific">Natrinema salaciae</name>
    <dbReference type="NCBI Taxonomy" id="1186196"/>
    <lineage>
        <taxon>Archaea</taxon>
        <taxon>Methanobacteriati</taxon>
        <taxon>Methanobacteriota</taxon>
        <taxon>Stenosarchaea group</taxon>
        <taxon>Halobacteria</taxon>
        <taxon>Halobacteriales</taxon>
        <taxon>Natrialbaceae</taxon>
        <taxon>Natrinema</taxon>
    </lineage>
</organism>
<reference evidence="3" key="1">
    <citation type="submission" date="2016-10" db="EMBL/GenBank/DDBJ databases">
        <authorList>
            <person name="Varghese N."/>
            <person name="Submissions S."/>
        </authorList>
    </citation>
    <scope>NUCLEOTIDE SEQUENCE [LARGE SCALE GENOMIC DNA]</scope>
    <source>
        <strain evidence="3">DSM 25055</strain>
    </source>
</reference>
<dbReference type="EMBL" id="FOFD01000002">
    <property type="protein sequence ID" value="SEQ30506.1"/>
    <property type="molecule type" value="Genomic_DNA"/>
</dbReference>